<sequence length="257" mass="28402">MLKKSIATAILLLMVVSFTIGSVDPVNSTGDRGRLPDGFHKDMMFTQIFLDMTENYPGSGFGVRAMQYPGAMPEVPIFGFRPVHGHEFIEGKMMVIPAGKDMPKVFPVFFFKHQGPEGADRVSYMADTMFDVDGSELSFKGEVQLLNDTIVTGEIADVFNNEIMSGETNWHQAYVSGSPATFSFELKWNNTDDSLRVVVYTPDGNELGPYYDDSDGVTDGCINMDISNPGGVANGEWTFKVTDTGVTGKDEYYLKTW</sequence>
<keyword evidence="2" id="KW-1185">Reference proteome</keyword>
<dbReference type="KEGG" id="mpd:MCP_1200"/>
<dbReference type="EMBL" id="AP011532">
    <property type="protein sequence ID" value="BAI61272.1"/>
    <property type="molecule type" value="Genomic_DNA"/>
</dbReference>
<evidence type="ECO:0008006" key="3">
    <source>
        <dbReference type="Google" id="ProtNLM"/>
    </source>
</evidence>
<evidence type="ECO:0000313" key="2">
    <source>
        <dbReference type="Proteomes" id="UP000001882"/>
    </source>
</evidence>
<dbReference type="InParanoid" id="D1YXV0"/>
<dbReference type="Proteomes" id="UP000001882">
    <property type="component" value="Chromosome"/>
</dbReference>
<accession>D1YXV0</accession>
<dbReference type="RefSeq" id="WP_012899951.1">
    <property type="nucleotide sequence ID" value="NC_013665.1"/>
</dbReference>
<dbReference type="eggNOG" id="arCOG04987">
    <property type="taxonomic scope" value="Archaea"/>
</dbReference>
<dbReference type="Gene3D" id="2.60.120.380">
    <property type="match status" value="1"/>
</dbReference>
<gene>
    <name evidence="1" type="ordered locus">MCP_1200</name>
</gene>
<evidence type="ECO:0000313" key="1">
    <source>
        <dbReference type="EMBL" id="BAI61272.1"/>
    </source>
</evidence>
<protein>
    <recommendedName>
        <fullName evidence="3">P/Homo B domain-containing protein</fullName>
    </recommendedName>
</protein>
<reference evidence="2" key="3">
    <citation type="journal article" date="2011" name="PLoS ONE">
        <title>Genome sequence of a mesophilic hydrogenotrophic methanogen Methanocella paludicola, the first cultivated representative of the order Methanocellales.</title>
        <authorList>
            <person name="Sakai S."/>
            <person name="Takaki Y."/>
            <person name="Shimamura S."/>
            <person name="Sekine M."/>
            <person name="Tajima T."/>
            <person name="Kosugi H."/>
            <person name="Ichikawa N."/>
            <person name="Tasumi E."/>
            <person name="Hiraki A.T."/>
            <person name="Shimizu A."/>
            <person name="Kato Y."/>
            <person name="Nishiko R."/>
            <person name="Mori K."/>
            <person name="Fujita N."/>
            <person name="Imachi H."/>
            <person name="Takai K."/>
        </authorList>
    </citation>
    <scope>NUCLEOTIDE SEQUENCE [LARGE SCALE GENOMIC DNA]</scope>
    <source>
        <strain evidence="2">DSM 17711 / JCM 13418 / NBRC 101707 / SANAE</strain>
    </source>
</reference>
<reference evidence="1 2" key="1">
    <citation type="journal article" date="2007" name="Appl. Environ. Microbiol.">
        <title>Isolation of key methanogens for global methane emission from rice paddy fields: a novel isolate affiliated with the clone cluster rice cluster I.</title>
        <authorList>
            <person name="Sakai S."/>
            <person name="Imachi H."/>
            <person name="Sekiguchi Y."/>
            <person name="Ohashi A."/>
            <person name="Harada H."/>
            <person name="Kamagata Y."/>
        </authorList>
    </citation>
    <scope>NUCLEOTIDE SEQUENCE [LARGE SCALE GENOMIC DNA]</scope>
    <source>
        <strain evidence="2">DSM 17711 / JCM 13418 / NBRC 101707 / SANAE</strain>
    </source>
</reference>
<dbReference type="AlphaFoldDB" id="D1YXV0"/>
<organism evidence="1 2">
    <name type="scientific">Methanocella paludicola (strain DSM 17711 / JCM 13418 / NBRC 101707 / SANAE)</name>
    <dbReference type="NCBI Taxonomy" id="304371"/>
    <lineage>
        <taxon>Archaea</taxon>
        <taxon>Methanobacteriati</taxon>
        <taxon>Methanobacteriota</taxon>
        <taxon>Stenosarchaea group</taxon>
        <taxon>Methanomicrobia</taxon>
        <taxon>Methanocellales</taxon>
        <taxon>Methanocellaceae</taxon>
        <taxon>Methanocella</taxon>
    </lineage>
</organism>
<dbReference type="OrthoDB" id="106319at2157"/>
<name>D1YXV0_METPS</name>
<dbReference type="STRING" id="304371.MCP_1200"/>
<reference evidence="1 2" key="2">
    <citation type="journal article" date="2008" name="Int. J. Syst. Evol. Microbiol.">
        <title>Methanocella paludicola gen. nov., sp. nov., a methane-producing archaeon, the first isolate of the lineage 'Rice Cluster I', and proposal of the new archaeal order Methanocellales ord. nov.</title>
        <authorList>
            <person name="Sakai S."/>
            <person name="Imachi H."/>
            <person name="Hanada S."/>
            <person name="Ohashi A."/>
            <person name="Harada H."/>
            <person name="Kamagata Y."/>
        </authorList>
    </citation>
    <scope>NUCLEOTIDE SEQUENCE [LARGE SCALE GENOMIC DNA]</scope>
    <source>
        <strain evidence="2">DSM 17711 / JCM 13418 / NBRC 101707 / SANAE</strain>
    </source>
</reference>
<dbReference type="GeneID" id="8681195"/>
<proteinExistence type="predicted"/>